<dbReference type="PROSITE" id="PS51206">
    <property type="entry name" value="SF3_HELICASE_1"/>
    <property type="match status" value="1"/>
</dbReference>
<dbReference type="InterPro" id="IPR045455">
    <property type="entry name" value="NrS-1_pol-like_helicase"/>
</dbReference>
<protein>
    <recommendedName>
        <fullName evidence="3">SF3 helicase domain-containing protein</fullName>
    </recommendedName>
</protein>
<dbReference type="InterPro" id="IPR014818">
    <property type="entry name" value="Phage/plasmid_primase_P4_C"/>
</dbReference>
<proteinExistence type="predicted"/>
<dbReference type="InterPro" id="IPR027417">
    <property type="entry name" value="P-loop_NTPase"/>
</dbReference>
<organism evidence="4">
    <name type="scientific">Bathycoccus sp. RCC716 virus 2</name>
    <dbReference type="NCBI Taxonomy" id="2530039"/>
    <lineage>
        <taxon>Viruses</taxon>
        <taxon>Varidnaviria</taxon>
        <taxon>Bamfordvirae</taxon>
        <taxon>Nucleocytoviricota</taxon>
        <taxon>Megaviricetes</taxon>
        <taxon>Algavirales</taxon>
        <taxon>Phycodnaviridae</taxon>
        <taxon>Prasinovirus</taxon>
    </lineage>
</organism>
<dbReference type="Gene3D" id="3.40.50.300">
    <property type="entry name" value="P-loop containing nucleotide triphosphate hydrolases"/>
    <property type="match status" value="1"/>
</dbReference>
<dbReference type="Pfam" id="PF19263">
    <property type="entry name" value="DUF5906"/>
    <property type="match status" value="1"/>
</dbReference>
<sequence>MNTNSNDIFIISEDYNITESKVIQYNQVINNLNIDDIGDYIRKQEYLWNVHGEHEPQENIPIPLQLAYLHFFDKNSREIAKQSESNWNIGVMNTYFKTHVAHLCAAHNRCQTLNILSFEDNDNDVTYSTRLNRILSQIEDTWQFCFRYARIYDRVNNPPTTEDLSVSTDPSIFRFSMPDLSERSPFQTVLITFLKELFENNIRKYKGYVCTQIKTPLGNYDTRAWKQIETIQEHVWKAFPKESRWELWCSMTTQGTTMISQLIKLLENCVDSQFPEIRKNRHLWSFNNGLLNGKHWCGITSKWIPAFYPYDSPEAIKLDPREVSCKYFDLDYVDYSSLEDWWDIPTPYFDKVLNAQEFEEDVCKWMYVMGGRLCFDLNEEGLDKWQIIPFLKGIARSGKSTLITNVFSKFYEGQDVRTLSNNIEKKFGLMGIYDGLMFIAPEIKGDLQLEQAEFQSIVSGEDVSIAIKGEKPKSMKWSIPGILGGNEVPTWRDNSGSIIRRLMTWNFKKQIKEKDTDPMLDIKLEKELPSILQKCLRGYLEYAQKYRGEDIWNIIPKYFIDIRKQIATITNPLEHYLESDVVILGSHKTVKCPMKIFKERFNRYCNANNLGRPRFNSDFYIGPFSSRDIEVRRITEPIQYKDESKERIYEDFVFGVDIKDEDDPEHG</sequence>
<evidence type="ECO:0000313" key="4">
    <source>
        <dbReference type="EMBL" id="QOR60380.1"/>
    </source>
</evidence>
<name>A0A7S6SWW9_9PHYC</name>
<dbReference type="EMBL" id="MK522038">
    <property type="protein sequence ID" value="QOR60380.1"/>
    <property type="molecule type" value="Genomic_DNA"/>
</dbReference>
<evidence type="ECO:0000259" key="3">
    <source>
        <dbReference type="PROSITE" id="PS51206"/>
    </source>
</evidence>
<evidence type="ECO:0000256" key="2">
    <source>
        <dbReference type="ARBA" id="ARBA00022840"/>
    </source>
</evidence>
<reference evidence="4" key="1">
    <citation type="submission" date="2019-02" db="EMBL/GenBank/DDBJ databases">
        <authorList>
            <person name="Bachy C."/>
            <person name="Yung C.-M."/>
            <person name="Roux S."/>
            <person name="Sullivan M.B."/>
            <person name="Worden A.Z."/>
        </authorList>
    </citation>
    <scope>NUCLEOTIDE SEQUENCE</scope>
    <source>
        <strain evidence="4">BII-V2</strain>
    </source>
</reference>
<keyword evidence="1" id="KW-0547">Nucleotide-binding</keyword>
<dbReference type="GO" id="GO:0005524">
    <property type="term" value="F:ATP binding"/>
    <property type="evidence" value="ECO:0007669"/>
    <property type="project" value="UniProtKB-KW"/>
</dbReference>
<keyword evidence="2" id="KW-0067">ATP-binding</keyword>
<dbReference type="Pfam" id="PF08706">
    <property type="entry name" value="D5_N"/>
    <property type="match status" value="1"/>
</dbReference>
<feature type="domain" description="SF3 helicase" evidence="3">
    <location>
        <begin position="354"/>
        <end position="520"/>
    </location>
</feature>
<dbReference type="SUPFAM" id="SSF52540">
    <property type="entry name" value="P-loop containing nucleoside triphosphate hydrolases"/>
    <property type="match status" value="1"/>
</dbReference>
<evidence type="ECO:0000256" key="1">
    <source>
        <dbReference type="ARBA" id="ARBA00022741"/>
    </source>
</evidence>
<dbReference type="InterPro" id="IPR014015">
    <property type="entry name" value="Helicase_SF3_DNA-vir"/>
</dbReference>
<accession>A0A7S6SWW9</accession>